<evidence type="ECO:0000256" key="4">
    <source>
        <dbReference type="ARBA" id="ARBA00022692"/>
    </source>
</evidence>
<dbReference type="RefSeq" id="WP_044525443.1">
    <property type="nucleotide sequence ID" value="NZ_CP009440.1"/>
</dbReference>
<proteinExistence type="predicted"/>
<dbReference type="Gene3D" id="3.40.50.11690">
    <property type="entry name" value="Cell division protein FtsQ/DivIB"/>
    <property type="match status" value="1"/>
</dbReference>
<dbReference type="GO" id="GO:0090529">
    <property type="term" value="P:cell septum assembly"/>
    <property type="evidence" value="ECO:0007669"/>
    <property type="project" value="InterPro"/>
</dbReference>
<accession>A0A0B6CXQ2</accession>
<organism evidence="9 10">
    <name type="scientific">Francisella philomiragia</name>
    <dbReference type="NCBI Taxonomy" id="28110"/>
    <lineage>
        <taxon>Bacteria</taxon>
        <taxon>Pseudomonadati</taxon>
        <taxon>Pseudomonadota</taxon>
        <taxon>Gammaproteobacteria</taxon>
        <taxon>Thiotrichales</taxon>
        <taxon>Francisellaceae</taxon>
        <taxon>Francisella</taxon>
    </lineage>
</organism>
<dbReference type="Gene3D" id="3.10.20.310">
    <property type="entry name" value="membrane protein fhac"/>
    <property type="match status" value="1"/>
</dbReference>
<evidence type="ECO:0000256" key="3">
    <source>
        <dbReference type="ARBA" id="ARBA00022618"/>
    </source>
</evidence>
<evidence type="ECO:0000313" key="10">
    <source>
        <dbReference type="Proteomes" id="UP000031830"/>
    </source>
</evidence>
<dbReference type="STRING" id="28110.KU46_688"/>
<dbReference type="PANTHER" id="PTHR35851:SF1">
    <property type="entry name" value="CELL DIVISION PROTEIN FTSQ"/>
    <property type="match status" value="1"/>
</dbReference>
<keyword evidence="1" id="KW-1003">Cell membrane</keyword>
<keyword evidence="2" id="KW-0997">Cell inner membrane</keyword>
<evidence type="ECO:0000256" key="1">
    <source>
        <dbReference type="ARBA" id="ARBA00022475"/>
    </source>
</evidence>
<evidence type="ECO:0000256" key="7">
    <source>
        <dbReference type="SAM" id="Phobius"/>
    </source>
</evidence>
<reference evidence="9 10" key="1">
    <citation type="journal article" date="2015" name="Genome Announc.">
        <title>Genome sequencing of 18 francisella strains to aid in assay development and testing.</title>
        <authorList>
            <person name="Johnson S.L."/>
            <person name="Daligault H.E."/>
            <person name="Davenport K.W."/>
            <person name="Coyne S.R."/>
            <person name="Frey K.G."/>
            <person name="Koroleva G.I."/>
            <person name="Broomall S.M."/>
            <person name="Bishop-Lilly K.A."/>
            <person name="Bruce D.C."/>
            <person name="Chertkov O."/>
            <person name="Freitas T."/>
            <person name="Jaissle J."/>
            <person name="Ladner J.T."/>
            <person name="Rosenzweig C.N."/>
            <person name="Gibbons H.S."/>
            <person name="Palacios G.F."/>
            <person name="Redden C.L."/>
            <person name="Xu Y."/>
            <person name="Minogue T.D."/>
            <person name="Chain P.S."/>
        </authorList>
    </citation>
    <scope>NUCLEOTIDE SEQUENCE [LARGE SCALE GENOMIC DNA]</scope>
    <source>
        <strain evidence="9 10">GA01-2794</strain>
    </source>
</reference>
<dbReference type="Proteomes" id="UP000031830">
    <property type="component" value="Chromosome"/>
</dbReference>
<keyword evidence="6" id="KW-0131">Cell cycle</keyword>
<keyword evidence="5 7" id="KW-1133">Transmembrane helix</keyword>
<protein>
    <submittedName>
        <fullName evidence="9">Cell division FtsQ family protein</fullName>
    </submittedName>
</protein>
<keyword evidence="4 7" id="KW-0812">Transmembrane</keyword>
<dbReference type="AlphaFoldDB" id="A0A0B6CXQ2"/>
<evidence type="ECO:0000256" key="5">
    <source>
        <dbReference type="ARBA" id="ARBA00022989"/>
    </source>
</evidence>
<gene>
    <name evidence="9" type="ORF">LA55_137</name>
</gene>
<feature type="transmembrane region" description="Helical" evidence="7">
    <location>
        <begin position="7"/>
        <end position="26"/>
    </location>
</feature>
<dbReference type="EMBL" id="CP009440">
    <property type="protein sequence ID" value="AJI53635.1"/>
    <property type="molecule type" value="Genomic_DNA"/>
</dbReference>
<dbReference type="InterPro" id="IPR005548">
    <property type="entry name" value="Cell_div_FtsQ/DivIB_C"/>
</dbReference>
<evidence type="ECO:0000313" key="9">
    <source>
        <dbReference type="EMBL" id="AJI53635.1"/>
    </source>
</evidence>
<feature type="domain" description="Cell division protein FtsQ/DivIB C-terminal" evidence="8">
    <location>
        <begin position="106"/>
        <end position="217"/>
    </location>
</feature>
<evidence type="ECO:0000256" key="6">
    <source>
        <dbReference type="ARBA" id="ARBA00023306"/>
    </source>
</evidence>
<name>A0A0B6CXQ2_9GAMM</name>
<keyword evidence="3 9" id="KW-0132">Cell division</keyword>
<dbReference type="Pfam" id="PF03799">
    <property type="entry name" value="FtsQ_DivIB_C"/>
    <property type="match status" value="1"/>
</dbReference>
<dbReference type="OrthoDB" id="9790370at2"/>
<dbReference type="PANTHER" id="PTHR35851">
    <property type="entry name" value="CELL DIVISION PROTEIN FTSQ"/>
    <property type="match status" value="1"/>
</dbReference>
<sequence>MLKIFKKFFILGFIFVIILGATVFIVSKTDKKISRVDVVSNDGLVYISKQDLIDKIISLNNKQWFDLDIDTVEKYFYNMQGVDYTLVKKVWPSTLVVYIYDHKPVAYWNNNQILLDNMDIITPVVFDYDKNLPYIDSNDDAGKDYIYETLLELNKLAKNNNMQIVKISYRGNQFSVLLSDDIEVVLGSVKLKKRLELFFKSYEDVKNYKSAKYFDMRYSDGFAVKYN</sequence>
<dbReference type="InterPro" id="IPR026579">
    <property type="entry name" value="FtsQ"/>
</dbReference>
<evidence type="ECO:0000256" key="2">
    <source>
        <dbReference type="ARBA" id="ARBA00022519"/>
    </source>
</evidence>
<keyword evidence="7" id="KW-0472">Membrane</keyword>
<dbReference type="InterPro" id="IPR045335">
    <property type="entry name" value="FtsQ_C_sf"/>
</dbReference>
<evidence type="ECO:0000259" key="8">
    <source>
        <dbReference type="Pfam" id="PF03799"/>
    </source>
</evidence>
<dbReference type="KEGG" id="fpz:LA55_137"/>